<dbReference type="EMBL" id="SNRW01011823">
    <property type="protein sequence ID" value="KAA6374641.1"/>
    <property type="molecule type" value="Genomic_DNA"/>
</dbReference>
<organism evidence="1 2">
    <name type="scientific">Streblomastix strix</name>
    <dbReference type="NCBI Taxonomy" id="222440"/>
    <lineage>
        <taxon>Eukaryota</taxon>
        <taxon>Metamonada</taxon>
        <taxon>Preaxostyla</taxon>
        <taxon>Oxymonadida</taxon>
        <taxon>Streblomastigidae</taxon>
        <taxon>Streblomastix</taxon>
    </lineage>
</organism>
<accession>A0A5J4UXN9</accession>
<dbReference type="Proteomes" id="UP000324800">
    <property type="component" value="Unassembled WGS sequence"/>
</dbReference>
<protein>
    <submittedName>
        <fullName evidence="1">Uncharacterized protein</fullName>
    </submittedName>
</protein>
<feature type="non-terminal residue" evidence="1">
    <location>
        <position position="1"/>
    </location>
</feature>
<name>A0A5J4UXN9_9EUKA</name>
<comment type="caution">
    <text evidence="1">The sequence shown here is derived from an EMBL/GenBank/DDBJ whole genome shotgun (WGS) entry which is preliminary data.</text>
</comment>
<sequence>NENMNVVVNQSCKAKEYDTFKVGFKACRVDEAQSSVQLPSE</sequence>
<evidence type="ECO:0000313" key="2">
    <source>
        <dbReference type="Proteomes" id="UP000324800"/>
    </source>
</evidence>
<evidence type="ECO:0000313" key="1">
    <source>
        <dbReference type="EMBL" id="KAA6374641.1"/>
    </source>
</evidence>
<proteinExistence type="predicted"/>
<gene>
    <name evidence="1" type="ORF">EZS28_029832</name>
</gene>
<reference evidence="1 2" key="1">
    <citation type="submission" date="2019-03" db="EMBL/GenBank/DDBJ databases">
        <title>Single cell metagenomics reveals metabolic interactions within the superorganism composed of flagellate Streblomastix strix and complex community of Bacteroidetes bacteria on its surface.</title>
        <authorList>
            <person name="Treitli S.C."/>
            <person name="Kolisko M."/>
            <person name="Husnik F."/>
            <person name="Keeling P."/>
            <person name="Hampl V."/>
        </authorList>
    </citation>
    <scope>NUCLEOTIDE SEQUENCE [LARGE SCALE GENOMIC DNA]</scope>
    <source>
        <strain evidence="1">ST1C</strain>
    </source>
</reference>
<dbReference type="AlphaFoldDB" id="A0A5J4UXN9"/>